<accession>A0A1I1WV74</accession>
<reference evidence="4" key="1">
    <citation type="submission" date="2016-10" db="EMBL/GenBank/DDBJ databases">
        <authorList>
            <person name="Varghese N."/>
            <person name="Submissions S."/>
        </authorList>
    </citation>
    <scope>NUCLEOTIDE SEQUENCE [LARGE SCALE GENOMIC DNA]</scope>
    <source>
        <strain evidence="4">DSM 7481</strain>
    </source>
</reference>
<feature type="coiled-coil region" evidence="1">
    <location>
        <begin position="7"/>
        <end position="62"/>
    </location>
</feature>
<keyword evidence="4" id="KW-1185">Reference proteome</keyword>
<evidence type="ECO:0008006" key="5">
    <source>
        <dbReference type="Google" id="ProtNLM"/>
    </source>
</evidence>
<proteinExistence type="predicted"/>
<feature type="region of interest" description="Disordered" evidence="2">
    <location>
        <begin position="62"/>
        <end position="81"/>
    </location>
</feature>
<evidence type="ECO:0000256" key="1">
    <source>
        <dbReference type="SAM" id="Coils"/>
    </source>
</evidence>
<name>A0A1I1WV74_9BURK</name>
<evidence type="ECO:0000313" key="3">
    <source>
        <dbReference type="EMBL" id="SFD98949.1"/>
    </source>
</evidence>
<evidence type="ECO:0000256" key="2">
    <source>
        <dbReference type="SAM" id="MobiDB-lite"/>
    </source>
</evidence>
<keyword evidence="1" id="KW-0175">Coiled coil</keyword>
<dbReference type="AlphaFoldDB" id="A0A1I1WV74"/>
<dbReference type="OrthoDB" id="8688831at2"/>
<protein>
    <recommendedName>
        <fullName evidence="5">TIGR02449 family protein</fullName>
    </recommendedName>
</protein>
<dbReference type="RefSeq" id="WP_092954280.1">
    <property type="nucleotide sequence ID" value="NZ_FOMQ01000011.1"/>
</dbReference>
<gene>
    <name evidence="3" type="ORF">SAMN04489710_11129</name>
</gene>
<sequence>MVSPPPIDQITERVERLLARHAELQRVNALLTSQVLALTQERDSLRSRLNTARIRVDALLEKLPPDEDDAPANPTDLPKDA</sequence>
<dbReference type="EMBL" id="FOMQ01000011">
    <property type="protein sequence ID" value="SFD98949.1"/>
    <property type="molecule type" value="Genomic_DNA"/>
</dbReference>
<organism evidence="3 4">
    <name type="scientific">Paracidovorax konjaci</name>
    <dbReference type="NCBI Taxonomy" id="32040"/>
    <lineage>
        <taxon>Bacteria</taxon>
        <taxon>Pseudomonadati</taxon>
        <taxon>Pseudomonadota</taxon>
        <taxon>Betaproteobacteria</taxon>
        <taxon>Burkholderiales</taxon>
        <taxon>Comamonadaceae</taxon>
        <taxon>Paracidovorax</taxon>
    </lineage>
</organism>
<evidence type="ECO:0000313" key="4">
    <source>
        <dbReference type="Proteomes" id="UP000199517"/>
    </source>
</evidence>
<dbReference type="Proteomes" id="UP000199517">
    <property type="component" value="Unassembled WGS sequence"/>
</dbReference>